<gene>
    <name evidence="1" type="ORF">SAMN05216226_12219</name>
</gene>
<accession>A0A1G8ZHG4</accession>
<name>A0A1G8ZHG4_9EURY</name>
<dbReference type="EMBL" id="FNFC01000022">
    <property type="protein sequence ID" value="SDK13580.1"/>
    <property type="molecule type" value="Genomic_DNA"/>
</dbReference>
<sequence>MCHCFSDPAEMSDDQRADVLEEHSTEELRAEYSTEELETLGVTV</sequence>
<keyword evidence="2" id="KW-1185">Reference proteome</keyword>
<protein>
    <submittedName>
        <fullName evidence="1">Uncharacterized protein</fullName>
    </submittedName>
</protein>
<proteinExistence type="predicted"/>
<dbReference type="STRING" id="890420.SAMN05216226_12219"/>
<dbReference type="AlphaFoldDB" id="A0A1G8ZHG4"/>
<reference evidence="1 2" key="1">
    <citation type="submission" date="2016-10" db="EMBL/GenBank/DDBJ databases">
        <authorList>
            <person name="de Groot N.N."/>
        </authorList>
    </citation>
    <scope>NUCLEOTIDE SEQUENCE [LARGE SCALE GENOMIC DNA]</scope>
    <source>
        <strain evidence="1 2">IBRC-M10015</strain>
    </source>
</reference>
<evidence type="ECO:0000313" key="2">
    <source>
        <dbReference type="Proteomes" id="UP000198856"/>
    </source>
</evidence>
<evidence type="ECO:0000313" key="1">
    <source>
        <dbReference type="EMBL" id="SDK13580.1"/>
    </source>
</evidence>
<organism evidence="1 2">
    <name type="scientific">Halovenus aranensis</name>
    <dbReference type="NCBI Taxonomy" id="890420"/>
    <lineage>
        <taxon>Archaea</taxon>
        <taxon>Methanobacteriati</taxon>
        <taxon>Methanobacteriota</taxon>
        <taxon>Stenosarchaea group</taxon>
        <taxon>Halobacteria</taxon>
        <taxon>Halobacteriales</taxon>
        <taxon>Haloarculaceae</taxon>
        <taxon>Halovenus</taxon>
    </lineage>
</organism>
<dbReference type="Proteomes" id="UP000198856">
    <property type="component" value="Unassembled WGS sequence"/>
</dbReference>